<evidence type="ECO:0000256" key="4">
    <source>
        <dbReference type="ARBA" id="ARBA00022989"/>
    </source>
</evidence>
<dbReference type="Gene3D" id="1.10.3730.20">
    <property type="match status" value="1"/>
</dbReference>
<comment type="similarity">
    <text evidence="2">Belongs to the EamA transporter family.</text>
</comment>
<feature type="transmembrane region" description="Helical" evidence="6">
    <location>
        <begin position="180"/>
        <end position="196"/>
    </location>
</feature>
<name>A0A397Q3I1_9HYPH</name>
<feature type="transmembrane region" description="Helical" evidence="6">
    <location>
        <begin position="21"/>
        <end position="40"/>
    </location>
</feature>
<feature type="transmembrane region" description="Helical" evidence="6">
    <location>
        <begin position="60"/>
        <end position="79"/>
    </location>
</feature>
<dbReference type="Proteomes" id="UP000266273">
    <property type="component" value="Unassembled WGS sequence"/>
</dbReference>
<feature type="transmembrane region" description="Helical" evidence="6">
    <location>
        <begin position="148"/>
        <end position="165"/>
    </location>
</feature>
<evidence type="ECO:0000256" key="6">
    <source>
        <dbReference type="SAM" id="Phobius"/>
    </source>
</evidence>
<keyword evidence="4 6" id="KW-1133">Transmembrane helix</keyword>
<evidence type="ECO:0000256" key="5">
    <source>
        <dbReference type="ARBA" id="ARBA00023136"/>
    </source>
</evidence>
<feature type="transmembrane region" description="Helical" evidence="6">
    <location>
        <begin position="91"/>
        <end position="112"/>
    </location>
</feature>
<evidence type="ECO:0000313" key="9">
    <source>
        <dbReference type="Proteomes" id="UP000266273"/>
    </source>
</evidence>
<accession>A0A397Q3I1</accession>
<protein>
    <submittedName>
        <fullName evidence="8">Drug/metabolite transporter (DMT)-like permease</fullName>
    </submittedName>
</protein>
<feature type="domain" description="EamA" evidence="7">
    <location>
        <begin position="31"/>
        <end position="162"/>
    </location>
</feature>
<dbReference type="InterPro" id="IPR000620">
    <property type="entry name" value="EamA_dom"/>
</dbReference>
<feature type="transmembrane region" description="Helical" evidence="6">
    <location>
        <begin position="203"/>
        <end position="221"/>
    </location>
</feature>
<feature type="domain" description="EamA" evidence="7">
    <location>
        <begin position="177"/>
        <end position="312"/>
    </location>
</feature>
<evidence type="ECO:0000256" key="1">
    <source>
        <dbReference type="ARBA" id="ARBA00004141"/>
    </source>
</evidence>
<dbReference type="AlphaFoldDB" id="A0A397Q3I1"/>
<feature type="transmembrane region" description="Helical" evidence="6">
    <location>
        <begin position="295"/>
        <end position="313"/>
    </location>
</feature>
<feature type="transmembrane region" description="Helical" evidence="6">
    <location>
        <begin position="118"/>
        <end position="139"/>
    </location>
</feature>
<keyword evidence="3 6" id="KW-0812">Transmembrane</keyword>
<reference evidence="8 9" key="1">
    <citation type="submission" date="2018-08" db="EMBL/GenBank/DDBJ databases">
        <title>Genomic Encyclopedia of Archaeal and Bacterial Type Strains, Phase II (KMG-II): from individual species to whole genera.</title>
        <authorList>
            <person name="Goeker M."/>
        </authorList>
    </citation>
    <scope>NUCLEOTIDE SEQUENCE [LARGE SCALE GENOMIC DNA]</scope>
    <source>
        <strain evidence="8 9">DSM 5002</strain>
    </source>
</reference>
<dbReference type="InterPro" id="IPR037185">
    <property type="entry name" value="EmrE-like"/>
</dbReference>
<comment type="subcellular location">
    <subcellularLocation>
        <location evidence="1">Membrane</location>
        <topology evidence="1">Multi-pass membrane protein</topology>
    </subcellularLocation>
</comment>
<dbReference type="InterPro" id="IPR050638">
    <property type="entry name" value="AA-Vitamin_Transporters"/>
</dbReference>
<feature type="transmembrane region" description="Helical" evidence="6">
    <location>
        <begin position="241"/>
        <end position="259"/>
    </location>
</feature>
<organism evidence="8 9">
    <name type="scientific">Dichotomicrobium thermohalophilum</name>
    <dbReference type="NCBI Taxonomy" id="933063"/>
    <lineage>
        <taxon>Bacteria</taxon>
        <taxon>Pseudomonadati</taxon>
        <taxon>Pseudomonadota</taxon>
        <taxon>Alphaproteobacteria</taxon>
        <taxon>Hyphomicrobiales</taxon>
        <taxon>Hyphomicrobiaceae</taxon>
        <taxon>Dichotomicrobium</taxon>
    </lineage>
</organism>
<dbReference type="SUPFAM" id="SSF103481">
    <property type="entry name" value="Multidrug resistance efflux transporter EmrE"/>
    <property type="match status" value="2"/>
</dbReference>
<gene>
    <name evidence="8" type="ORF">BXY53_0752</name>
</gene>
<evidence type="ECO:0000313" key="8">
    <source>
        <dbReference type="EMBL" id="RIA55682.1"/>
    </source>
</evidence>
<proteinExistence type="inferred from homology"/>
<keyword evidence="9" id="KW-1185">Reference proteome</keyword>
<sequence length="332" mass="36495">MPNRMSRPSHTEAPPSLVRRALTALFNQPYVLLTLTPLFWGGNFVLGRGVHEFFPPIALASIRWTLAFCIILPFALPHLRRDWPEIRQHWPWLLFLGATGAGSFNTLTYIGLNYTPALNALIINSSGPVMIAIASFIFFSDRLTPRQVLGIGLSLIGVIVVVSKGDLQVLAQLEFNTGDLWVLGAMCVWGVYTAFLRKRPASIHWLSLAATLFAVAAVINWPLHAWEHAYVRSLTLSTDALLAIGYVAIFPSILAYVFYTRGVELIGGNRAGVFLHLIPLFGSTLAILILGEQPLWSHGVGFALILTGVTIAARQVRAKAPPPATRPSRETR</sequence>
<evidence type="ECO:0000256" key="3">
    <source>
        <dbReference type="ARBA" id="ARBA00022692"/>
    </source>
</evidence>
<evidence type="ECO:0000256" key="2">
    <source>
        <dbReference type="ARBA" id="ARBA00007362"/>
    </source>
</evidence>
<feature type="transmembrane region" description="Helical" evidence="6">
    <location>
        <begin position="271"/>
        <end position="289"/>
    </location>
</feature>
<keyword evidence="5 6" id="KW-0472">Membrane</keyword>
<dbReference type="PANTHER" id="PTHR32322:SF2">
    <property type="entry name" value="EAMA DOMAIN-CONTAINING PROTEIN"/>
    <property type="match status" value="1"/>
</dbReference>
<evidence type="ECO:0000259" key="7">
    <source>
        <dbReference type="Pfam" id="PF00892"/>
    </source>
</evidence>
<dbReference type="GO" id="GO:0016020">
    <property type="term" value="C:membrane"/>
    <property type="evidence" value="ECO:0007669"/>
    <property type="project" value="UniProtKB-SubCell"/>
</dbReference>
<dbReference type="PANTHER" id="PTHR32322">
    <property type="entry name" value="INNER MEMBRANE TRANSPORTER"/>
    <property type="match status" value="1"/>
</dbReference>
<dbReference type="EMBL" id="QXDF01000001">
    <property type="protein sequence ID" value="RIA55682.1"/>
    <property type="molecule type" value="Genomic_DNA"/>
</dbReference>
<comment type="caution">
    <text evidence="8">The sequence shown here is derived from an EMBL/GenBank/DDBJ whole genome shotgun (WGS) entry which is preliminary data.</text>
</comment>
<dbReference type="Pfam" id="PF00892">
    <property type="entry name" value="EamA"/>
    <property type="match status" value="2"/>
</dbReference>